<evidence type="ECO:0000313" key="2">
    <source>
        <dbReference type="Proteomes" id="UP000053586"/>
    </source>
</evidence>
<protein>
    <submittedName>
        <fullName evidence="1">Uncharacterized protein</fullName>
    </submittedName>
</protein>
<organism evidence="1 2">
    <name type="scientific">Glaciecola punicea ACAM 611</name>
    <dbReference type="NCBI Taxonomy" id="1121923"/>
    <lineage>
        <taxon>Bacteria</taxon>
        <taxon>Pseudomonadati</taxon>
        <taxon>Pseudomonadota</taxon>
        <taxon>Gammaproteobacteria</taxon>
        <taxon>Alteromonadales</taxon>
        <taxon>Alteromonadaceae</taxon>
        <taxon>Glaciecola</taxon>
    </lineage>
</organism>
<name>H5T8L9_9ALTE</name>
<proteinExistence type="predicted"/>
<sequence>MRIQKKLAVQYKQFDTINEHLAEVSARIEELNALKVTLLEMSSTCDDDGDGKIKDCGVLKI</sequence>
<keyword evidence="2" id="KW-1185">Reference proteome</keyword>
<dbReference type="EMBL" id="BAET01000006">
    <property type="protein sequence ID" value="GAB54495.1"/>
    <property type="molecule type" value="Genomic_DNA"/>
</dbReference>
<dbReference type="RefSeq" id="WP_006002794.1">
    <property type="nucleotide sequence ID" value="NZ_BAET01000006.1"/>
</dbReference>
<comment type="caution">
    <text evidence="1">The sequence shown here is derived from an EMBL/GenBank/DDBJ whole genome shotgun (WGS) entry which is preliminary data.</text>
</comment>
<dbReference type="AlphaFoldDB" id="H5T8L9"/>
<gene>
    <name evidence="1" type="ORF">GPUN_0348</name>
</gene>
<reference evidence="1 2" key="2">
    <citation type="journal article" date="2017" name="Antonie Van Leeuwenhoek">
        <title>Rhizobium rhizosphaerae sp. nov., a novel species isolated from rice rhizosphere.</title>
        <authorList>
            <person name="Zhao J.J."/>
            <person name="Zhang J."/>
            <person name="Zhang R.J."/>
            <person name="Zhang C.W."/>
            <person name="Yin H.Q."/>
            <person name="Zhang X.X."/>
        </authorList>
    </citation>
    <scope>NUCLEOTIDE SEQUENCE [LARGE SCALE GENOMIC DNA]</scope>
    <source>
        <strain evidence="1 2">ACAM 611</strain>
    </source>
</reference>
<dbReference type="STRING" id="56804.BAE46_13040"/>
<dbReference type="Proteomes" id="UP000053586">
    <property type="component" value="Unassembled WGS sequence"/>
</dbReference>
<reference evidence="1 2" key="1">
    <citation type="journal article" date="2012" name="J. Bacteriol.">
        <title>Genome sequence of proteorhodopsin-containing sea ice bacterium Glaciecola punicea ACAM 611T.</title>
        <authorList>
            <person name="Qin Q.-L."/>
            <person name="Xie B.-B."/>
            <person name="Shu Y.-L."/>
            <person name="Rong J.-C."/>
            <person name="Zhao D.-L."/>
            <person name="Zhang X.-Y."/>
            <person name="Chen X.-L."/>
            <person name="Zhou B.-C."/>
            <person name="Zhanga Y.-Z."/>
        </authorList>
    </citation>
    <scope>NUCLEOTIDE SEQUENCE [LARGE SCALE GENOMIC DNA]</scope>
    <source>
        <strain evidence="1 2">ACAM 611</strain>
    </source>
</reference>
<accession>H5T8L9</accession>
<evidence type="ECO:0000313" key="1">
    <source>
        <dbReference type="EMBL" id="GAB54495.1"/>
    </source>
</evidence>
<dbReference type="Gene3D" id="1.10.1660.10">
    <property type="match status" value="1"/>
</dbReference>